<organism evidence="1 2">
    <name type="scientific">Pleurodeles waltl</name>
    <name type="common">Iberian ribbed newt</name>
    <dbReference type="NCBI Taxonomy" id="8319"/>
    <lineage>
        <taxon>Eukaryota</taxon>
        <taxon>Metazoa</taxon>
        <taxon>Chordata</taxon>
        <taxon>Craniata</taxon>
        <taxon>Vertebrata</taxon>
        <taxon>Euteleostomi</taxon>
        <taxon>Amphibia</taxon>
        <taxon>Batrachia</taxon>
        <taxon>Caudata</taxon>
        <taxon>Salamandroidea</taxon>
        <taxon>Salamandridae</taxon>
        <taxon>Pleurodelinae</taxon>
        <taxon>Pleurodeles</taxon>
    </lineage>
</organism>
<name>A0AAV7TKI0_PLEWA</name>
<protein>
    <submittedName>
        <fullName evidence="1">Uncharacterized protein</fullName>
    </submittedName>
</protein>
<keyword evidence="2" id="KW-1185">Reference proteome</keyword>
<sequence>MLVECSSCSPVFIAIPPITGRSVAWVFHLRPATPLLVVGGPRLHTPSRTLSRPRSPSRIGWRVLRGSCRLQVCGVSAPAVCSVPRCPGVYSTLDFRTAGLRAPSRYVHAAAPRLPLIMAVGVAAPPQLQFEVSCCRDRISELESFVISAMRDRFPHAAAILVFWSSGARSYFLLSCLVGGVATAPGSAQGSADVEIAFD</sequence>
<comment type="caution">
    <text evidence="1">The sequence shown here is derived from an EMBL/GenBank/DDBJ whole genome shotgun (WGS) entry which is preliminary data.</text>
</comment>
<accession>A0AAV7TKI0</accession>
<evidence type="ECO:0000313" key="2">
    <source>
        <dbReference type="Proteomes" id="UP001066276"/>
    </source>
</evidence>
<dbReference type="Proteomes" id="UP001066276">
    <property type="component" value="Chromosome 3_2"/>
</dbReference>
<gene>
    <name evidence="1" type="ORF">NDU88_001570</name>
</gene>
<dbReference type="EMBL" id="JANPWB010000006">
    <property type="protein sequence ID" value="KAJ1176288.1"/>
    <property type="molecule type" value="Genomic_DNA"/>
</dbReference>
<dbReference type="AlphaFoldDB" id="A0AAV7TKI0"/>
<proteinExistence type="predicted"/>
<evidence type="ECO:0000313" key="1">
    <source>
        <dbReference type="EMBL" id="KAJ1176288.1"/>
    </source>
</evidence>
<reference evidence="1" key="1">
    <citation type="journal article" date="2022" name="bioRxiv">
        <title>Sequencing and chromosome-scale assembly of the giantPleurodeles waltlgenome.</title>
        <authorList>
            <person name="Brown T."/>
            <person name="Elewa A."/>
            <person name="Iarovenko S."/>
            <person name="Subramanian E."/>
            <person name="Araus A.J."/>
            <person name="Petzold A."/>
            <person name="Susuki M."/>
            <person name="Suzuki K.-i.T."/>
            <person name="Hayashi T."/>
            <person name="Toyoda A."/>
            <person name="Oliveira C."/>
            <person name="Osipova E."/>
            <person name="Leigh N.D."/>
            <person name="Simon A."/>
            <person name="Yun M.H."/>
        </authorList>
    </citation>
    <scope>NUCLEOTIDE SEQUENCE</scope>
    <source>
        <strain evidence="1">20211129_DDA</strain>
        <tissue evidence="1">Liver</tissue>
    </source>
</reference>